<dbReference type="EMBL" id="HACG01027674">
    <property type="protein sequence ID" value="CEK74539.1"/>
    <property type="molecule type" value="Transcribed_RNA"/>
</dbReference>
<sequence length="53" mass="5932">MLYHLAISLSLSLKEVCSWHTQSLFLLLEMGLVSMAVTQMVVVEQVKFCSLCA</sequence>
<protein>
    <submittedName>
        <fullName evidence="1">Uncharacterized protein</fullName>
    </submittedName>
</protein>
<accession>A0A0B7A0W3</accession>
<evidence type="ECO:0000313" key="1">
    <source>
        <dbReference type="EMBL" id="CEK74539.1"/>
    </source>
</evidence>
<reference evidence="1" key="1">
    <citation type="submission" date="2014-12" db="EMBL/GenBank/DDBJ databases">
        <title>Insight into the proteome of Arion vulgaris.</title>
        <authorList>
            <person name="Aradska J."/>
            <person name="Bulat T."/>
            <person name="Smidak R."/>
            <person name="Sarate P."/>
            <person name="Gangsoo J."/>
            <person name="Sialana F."/>
            <person name="Bilban M."/>
            <person name="Lubec G."/>
        </authorList>
    </citation>
    <scope>NUCLEOTIDE SEQUENCE</scope>
    <source>
        <tissue evidence="1">Skin</tissue>
    </source>
</reference>
<proteinExistence type="predicted"/>
<name>A0A0B7A0W3_9EUPU</name>
<organism evidence="1">
    <name type="scientific">Arion vulgaris</name>
    <dbReference type="NCBI Taxonomy" id="1028688"/>
    <lineage>
        <taxon>Eukaryota</taxon>
        <taxon>Metazoa</taxon>
        <taxon>Spiralia</taxon>
        <taxon>Lophotrochozoa</taxon>
        <taxon>Mollusca</taxon>
        <taxon>Gastropoda</taxon>
        <taxon>Heterobranchia</taxon>
        <taxon>Euthyneura</taxon>
        <taxon>Panpulmonata</taxon>
        <taxon>Eupulmonata</taxon>
        <taxon>Stylommatophora</taxon>
        <taxon>Helicina</taxon>
        <taxon>Arionoidea</taxon>
        <taxon>Arionidae</taxon>
        <taxon>Arion</taxon>
    </lineage>
</organism>
<dbReference type="AlphaFoldDB" id="A0A0B7A0W3"/>
<feature type="non-terminal residue" evidence="1">
    <location>
        <position position="53"/>
    </location>
</feature>
<gene>
    <name evidence="1" type="primary">ORF91498</name>
</gene>